<dbReference type="Pfam" id="PF03354">
    <property type="entry name" value="TerL_ATPase"/>
    <property type="match status" value="1"/>
</dbReference>
<dbReference type="PANTHER" id="PTHR41287">
    <property type="match status" value="1"/>
</dbReference>
<reference evidence="3" key="2">
    <citation type="submission" date="2021-04" db="EMBL/GenBank/DDBJ databases">
        <authorList>
            <person name="Gilroy R."/>
        </authorList>
    </citation>
    <scope>NUCLEOTIDE SEQUENCE</scope>
    <source>
        <strain evidence="3">ChiBcec18-1249</strain>
    </source>
</reference>
<comment type="caution">
    <text evidence="3">The sequence shown here is derived from an EMBL/GenBank/DDBJ whole genome shotgun (WGS) entry which is preliminary data.</text>
</comment>
<dbReference type="GO" id="GO:0004519">
    <property type="term" value="F:endonuclease activity"/>
    <property type="evidence" value="ECO:0007669"/>
    <property type="project" value="InterPro"/>
</dbReference>
<evidence type="ECO:0000259" key="2">
    <source>
        <dbReference type="Pfam" id="PF20441"/>
    </source>
</evidence>
<dbReference type="Proteomes" id="UP000823824">
    <property type="component" value="Unassembled WGS sequence"/>
</dbReference>
<protein>
    <submittedName>
        <fullName evidence="3">Terminase large subunit</fullName>
    </submittedName>
</protein>
<dbReference type="PANTHER" id="PTHR41287:SF1">
    <property type="entry name" value="PROTEIN YMFN"/>
    <property type="match status" value="1"/>
</dbReference>
<dbReference type="InterPro" id="IPR046461">
    <property type="entry name" value="TerL_ATPase"/>
</dbReference>
<dbReference type="InterPro" id="IPR005021">
    <property type="entry name" value="Terminase_largesu-like"/>
</dbReference>
<dbReference type="InterPro" id="IPR027417">
    <property type="entry name" value="P-loop_NTPase"/>
</dbReference>
<feature type="domain" description="Terminase large subunit-like endonuclease" evidence="2">
    <location>
        <begin position="254"/>
        <end position="543"/>
    </location>
</feature>
<proteinExistence type="predicted"/>
<dbReference type="AlphaFoldDB" id="A0A9D2RSS1"/>
<evidence type="ECO:0000313" key="3">
    <source>
        <dbReference type="EMBL" id="HJB14348.1"/>
    </source>
</evidence>
<dbReference type="Pfam" id="PF20441">
    <property type="entry name" value="TerL_nuclease"/>
    <property type="match status" value="1"/>
</dbReference>
<feature type="domain" description="Terminase large subunit-like ATPase" evidence="1">
    <location>
        <begin position="73"/>
        <end position="243"/>
    </location>
</feature>
<accession>A0A9D2RSS1</accession>
<name>A0A9D2RSS1_9FIRM</name>
<dbReference type="EMBL" id="DWZJ01000106">
    <property type="protein sequence ID" value="HJB14348.1"/>
    <property type="molecule type" value="Genomic_DNA"/>
</dbReference>
<organism evidence="3 4">
    <name type="scientific">Candidatus Oscillibacter excrementigallinarum</name>
    <dbReference type="NCBI Taxonomy" id="2838716"/>
    <lineage>
        <taxon>Bacteria</taxon>
        <taxon>Bacillati</taxon>
        <taxon>Bacillota</taxon>
        <taxon>Clostridia</taxon>
        <taxon>Eubacteriales</taxon>
        <taxon>Oscillospiraceae</taxon>
        <taxon>Oscillibacter</taxon>
    </lineage>
</organism>
<dbReference type="InterPro" id="IPR046462">
    <property type="entry name" value="TerL_nuclease"/>
</dbReference>
<evidence type="ECO:0000313" key="4">
    <source>
        <dbReference type="Proteomes" id="UP000823824"/>
    </source>
</evidence>
<evidence type="ECO:0000259" key="1">
    <source>
        <dbReference type="Pfam" id="PF03354"/>
    </source>
</evidence>
<dbReference type="Gene3D" id="3.40.50.300">
    <property type="entry name" value="P-loop containing nucleotide triphosphate hydrolases"/>
    <property type="match status" value="1"/>
</dbReference>
<reference evidence="3" key="1">
    <citation type="journal article" date="2021" name="PeerJ">
        <title>Extensive microbial diversity within the chicken gut microbiome revealed by metagenomics and culture.</title>
        <authorList>
            <person name="Gilroy R."/>
            <person name="Ravi A."/>
            <person name="Getino M."/>
            <person name="Pursley I."/>
            <person name="Horton D.L."/>
            <person name="Alikhan N.F."/>
            <person name="Baker D."/>
            <person name="Gharbi K."/>
            <person name="Hall N."/>
            <person name="Watson M."/>
            <person name="Adriaenssens E.M."/>
            <person name="Foster-Nyarko E."/>
            <person name="Jarju S."/>
            <person name="Secka A."/>
            <person name="Antonio M."/>
            <person name="Oren A."/>
            <person name="Chaudhuri R.R."/>
            <person name="La Ragione R."/>
            <person name="Hildebrand F."/>
            <person name="Pallen M.J."/>
        </authorList>
    </citation>
    <scope>NUCLEOTIDE SEQUENCE</scope>
    <source>
        <strain evidence="3">ChiBcec18-1249</strain>
    </source>
</reference>
<sequence length="554" mass="63738">MTDLERYFTALLDGKIPACRRMKQVAERLLDALVCPGEFHFDPDIAARHIEFIERFCRVPSGRIGEPLRLELFQRARLQAIFGFVDDNDLRQYNEALILEGRKNGKTTETAAVEVDLLVNDGEGAPQIYNLATKLEQAKLGYDAVKKMIYQSPMLSRHLRRRVADIYNPMNMGFIKAMASNTSSLDGLDVHGATIDELAAIKNRDIYDLIKQAMGARSQPLLFTITTCGFIRGGIYDAQYQYACDILDGKADNPRFLPFLYELDSRDEWDKPECWEKANPGLGTIKSREYLTQMVQKAKDDPSFKPTVMVKDFNMPQTSASAWLRYEELNNEAIWTRDQELHFDYAIGGFDAADTTDLNAAKAICMRPDDPHIYVRSMYWIPQAVLDKQEAEGNRRERDNVPYSLWIQQGYMRTCPGNKCDKRIFLEWFKELRDTEDLYTLFIGYDPWHIDDTLLREFQGEFGPNSMIPVRQGVKTLSQPMKDLKADFQAHLVVYDNNPVDKWCLINTEEKVDINGNCQPVKSLDPRRRIDGAMALLCAYTVLRDKKDQYINLN</sequence>
<gene>
    <name evidence="3" type="ORF">H9787_11655</name>
</gene>